<keyword evidence="3" id="KW-1185">Reference proteome</keyword>
<feature type="region of interest" description="Disordered" evidence="1">
    <location>
        <begin position="1"/>
        <end position="98"/>
    </location>
</feature>
<feature type="compositionally biased region" description="Basic and acidic residues" evidence="1">
    <location>
        <begin position="84"/>
        <end position="98"/>
    </location>
</feature>
<dbReference type="AlphaFoldDB" id="J0CUW0"/>
<feature type="compositionally biased region" description="Low complexity" evidence="1">
    <location>
        <begin position="33"/>
        <end position="76"/>
    </location>
</feature>
<protein>
    <submittedName>
        <fullName evidence="2">Uncharacterized protein</fullName>
    </submittedName>
</protein>
<organism evidence="2 3">
    <name type="scientific">Auricularia subglabra (strain TFB-10046 / SS5)</name>
    <name type="common">White-rot fungus</name>
    <name type="synonym">Auricularia delicata (strain TFB10046)</name>
    <dbReference type="NCBI Taxonomy" id="717982"/>
    <lineage>
        <taxon>Eukaryota</taxon>
        <taxon>Fungi</taxon>
        <taxon>Dikarya</taxon>
        <taxon>Basidiomycota</taxon>
        <taxon>Agaricomycotina</taxon>
        <taxon>Agaricomycetes</taxon>
        <taxon>Auriculariales</taxon>
        <taxon>Auriculariaceae</taxon>
        <taxon>Auricularia</taxon>
    </lineage>
</organism>
<accession>J0CUW0</accession>
<evidence type="ECO:0000313" key="3">
    <source>
        <dbReference type="Proteomes" id="UP000006514"/>
    </source>
</evidence>
<proteinExistence type="predicted"/>
<feature type="compositionally biased region" description="Low complexity" evidence="1">
    <location>
        <begin position="12"/>
        <end position="25"/>
    </location>
</feature>
<dbReference type="InParanoid" id="J0CUW0"/>
<dbReference type="Proteomes" id="UP000006514">
    <property type="component" value="Unassembled WGS sequence"/>
</dbReference>
<dbReference type="KEGG" id="adl:AURDEDRAFT_176789"/>
<reference evidence="3" key="1">
    <citation type="journal article" date="2012" name="Science">
        <title>The Paleozoic origin of enzymatic lignin decomposition reconstructed from 31 fungal genomes.</title>
        <authorList>
            <person name="Floudas D."/>
            <person name="Binder M."/>
            <person name="Riley R."/>
            <person name="Barry K."/>
            <person name="Blanchette R.A."/>
            <person name="Henrissat B."/>
            <person name="Martinez A.T."/>
            <person name="Otillar R."/>
            <person name="Spatafora J.W."/>
            <person name="Yadav J.S."/>
            <person name="Aerts A."/>
            <person name="Benoit I."/>
            <person name="Boyd A."/>
            <person name="Carlson A."/>
            <person name="Copeland A."/>
            <person name="Coutinho P.M."/>
            <person name="de Vries R.P."/>
            <person name="Ferreira P."/>
            <person name="Findley K."/>
            <person name="Foster B."/>
            <person name="Gaskell J."/>
            <person name="Glotzer D."/>
            <person name="Gorecki P."/>
            <person name="Heitman J."/>
            <person name="Hesse C."/>
            <person name="Hori C."/>
            <person name="Igarashi K."/>
            <person name="Jurgens J.A."/>
            <person name="Kallen N."/>
            <person name="Kersten P."/>
            <person name="Kohler A."/>
            <person name="Kuees U."/>
            <person name="Kumar T.K.A."/>
            <person name="Kuo A."/>
            <person name="LaButti K."/>
            <person name="Larrondo L.F."/>
            <person name="Lindquist E."/>
            <person name="Ling A."/>
            <person name="Lombard V."/>
            <person name="Lucas S."/>
            <person name="Lundell T."/>
            <person name="Martin R."/>
            <person name="McLaughlin D.J."/>
            <person name="Morgenstern I."/>
            <person name="Morin E."/>
            <person name="Murat C."/>
            <person name="Nagy L.G."/>
            <person name="Nolan M."/>
            <person name="Ohm R.A."/>
            <person name="Patyshakuliyeva A."/>
            <person name="Rokas A."/>
            <person name="Ruiz-Duenas F.J."/>
            <person name="Sabat G."/>
            <person name="Salamov A."/>
            <person name="Samejima M."/>
            <person name="Schmutz J."/>
            <person name="Slot J.C."/>
            <person name="St John F."/>
            <person name="Stenlid J."/>
            <person name="Sun H."/>
            <person name="Sun S."/>
            <person name="Syed K."/>
            <person name="Tsang A."/>
            <person name="Wiebenga A."/>
            <person name="Young D."/>
            <person name="Pisabarro A."/>
            <person name="Eastwood D.C."/>
            <person name="Martin F."/>
            <person name="Cullen D."/>
            <person name="Grigoriev I.V."/>
            <person name="Hibbett D.S."/>
        </authorList>
    </citation>
    <scope>NUCLEOTIDE SEQUENCE [LARGE SCALE GENOMIC DNA]</scope>
    <source>
        <strain evidence="3">TFB10046</strain>
    </source>
</reference>
<gene>
    <name evidence="2" type="ORF">AURDEDRAFT_176789</name>
</gene>
<sequence>MADMKRSLALLTSQQPAAVPSAPQQPAAPTPAPAKATPANASSYAAKAARAPKPGTHVPAVRAKPPAPTTARTTPAWGFSDEESEKRVLHQPERTRKL</sequence>
<dbReference type="EMBL" id="JH687991">
    <property type="protein sequence ID" value="EJD34152.1"/>
    <property type="molecule type" value="Genomic_DNA"/>
</dbReference>
<evidence type="ECO:0000313" key="2">
    <source>
        <dbReference type="EMBL" id="EJD34152.1"/>
    </source>
</evidence>
<evidence type="ECO:0000256" key="1">
    <source>
        <dbReference type="SAM" id="MobiDB-lite"/>
    </source>
</evidence>
<name>J0CUW0_AURST</name>